<gene>
    <name evidence="2" type="ORF">WISP_125164</name>
</gene>
<reference evidence="2" key="1">
    <citation type="submission" date="2019-10" db="EMBL/GenBank/DDBJ databases">
        <authorList>
            <person name="Soares A.E.R."/>
            <person name="Aleixo A."/>
            <person name="Schneider P."/>
            <person name="Miyaki C.Y."/>
            <person name="Schneider M.P."/>
            <person name="Mello C."/>
            <person name="Vasconcelos A.T.R."/>
        </authorList>
    </citation>
    <scope>NUCLEOTIDE SEQUENCE</scope>
    <source>
        <tissue evidence="2">Muscle</tissue>
    </source>
</reference>
<dbReference type="Proteomes" id="UP001145742">
    <property type="component" value="Unassembled WGS sequence"/>
</dbReference>
<evidence type="ECO:0000313" key="3">
    <source>
        <dbReference type="Proteomes" id="UP001145742"/>
    </source>
</evidence>
<keyword evidence="1" id="KW-0812">Transmembrane</keyword>
<dbReference type="PANTHER" id="PTHR33332">
    <property type="entry name" value="REVERSE TRANSCRIPTASE DOMAIN-CONTAINING PROTEIN"/>
    <property type="match status" value="1"/>
</dbReference>
<keyword evidence="1" id="KW-0472">Membrane</keyword>
<protein>
    <submittedName>
        <fullName evidence="2">Uncharacterized protein</fullName>
    </submittedName>
</protein>
<evidence type="ECO:0000313" key="2">
    <source>
        <dbReference type="EMBL" id="KAJ7407759.1"/>
    </source>
</evidence>
<sequence>MLFNIFVSDMDSRIRKFAGDTKELGSNSPPQRNWKGIAIALLVILVVCSLITMSVILLTPDELANSSETRLSLEDLFRKDFIVHNPEAKWINGLEGILSKFSDSTKLGGAADSLKGRDALQRDLDKLEDWAITSHMEFNKGKCQILNLGYSYRLENEMLERSTVEKDLGVLVDGKLTISEPCPGSQEGQQCAGGNRAQHCQPAEGGDCPTLLCTGAASP</sequence>
<name>A0ABQ9CXM2_9PASS</name>
<accession>A0ABQ9CXM2</accession>
<comment type="caution">
    <text evidence="2">The sequence shown here is derived from an EMBL/GenBank/DDBJ whole genome shotgun (WGS) entry which is preliminary data.</text>
</comment>
<organism evidence="2 3">
    <name type="scientific">Willisornis vidua</name>
    <name type="common">Xingu scale-backed antbird</name>
    <dbReference type="NCBI Taxonomy" id="1566151"/>
    <lineage>
        <taxon>Eukaryota</taxon>
        <taxon>Metazoa</taxon>
        <taxon>Chordata</taxon>
        <taxon>Craniata</taxon>
        <taxon>Vertebrata</taxon>
        <taxon>Euteleostomi</taxon>
        <taxon>Archelosauria</taxon>
        <taxon>Archosauria</taxon>
        <taxon>Dinosauria</taxon>
        <taxon>Saurischia</taxon>
        <taxon>Theropoda</taxon>
        <taxon>Coelurosauria</taxon>
        <taxon>Aves</taxon>
        <taxon>Neognathae</taxon>
        <taxon>Neoaves</taxon>
        <taxon>Telluraves</taxon>
        <taxon>Australaves</taxon>
        <taxon>Passeriformes</taxon>
        <taxon>Thamnophilidae</taxon>
        <taxon>Willisornis</taxon>
    </lineage>
</organism>
<keyword evidence="1" id="KW-1133">Transmembrane helix</keyword>
<dbReference type="EMBL" id="WHWB01034583">
    <property type="protein sequence ID" value="KAJ7407759.1"/>
    <property type="molecule type" value="Genomic_DNA"/>
</dbReference>
<proteinExistence type="predicted"/>
<keyword evidence="3" id="KW-1185">Reference proteome</keyword>
<evidence type="ECO:0000256" key="1">
    <source>
        <dbReference type="SAM" id="Phobius"/>
    </source>
</evidence>
<feature type="transmembrane region" description="Helical" evidence="1">
    <location>
        <begin position="37"/>
        <end position="58"/>
    </location>
</feature>